<dbReference type="STRING" id="1795632.TH606_00300"/>
<dbReference type="SFLD" id="SFLDS00029">
    <property type="entry name" value="Radical_SAM"/>
    <property type="match status" value="1"/>
</dbReference>
<dbReference type="PROSITE" id="PS51918">
    <property type="entry name" value="RADICAL_SAM"/>
    <property type="match status" value="1"/>
</dbReference>
<keyword evidence="5" id="KW-0408">Iron</keyword>
<dbReference type="AlphaFoldDB" id="A0A177EBG2"/>
<dbReference type="InterPro" id="IPR023885">
    <property type="entry name" value="4Fe4S-binding_SPASM_dom"/>
</dbReference>
<dbReference type="InterPro" id="IPR034391">
    <property type="entry name" value="AdoMet-like_SPASM_containing"/>
</dbReference>
<evidence type="ECO:0000256" key="6">
    <source>
        <dbReference type="ARBA" id="ARBA00023014"/>
    </source>
</evidence>
<reference evidence="8 9" key="1">
    <citation type="submission" date="2016-02" db="EMBL/GenBank/DDBJ databases">
        <title>Draft genome sequence of Thermodesulfatator sp. S606.</title>
        <authorList>
            <person name="Lai Q."/>
            <person name="Cao J."/>
            <person name="Dupont S."/>
            <person name="Shao Z."/>
            <person name="Jebbar M."/>
            <person name="Alain K."/>
        </authorList>
    </citation>
    <scope>NUCLEOTIDE SEQUENCE [LARGE SCALE GENOMIC DNA]</scope>
    <source>
        <strain evidence="8 9">S606</strain>
    </source>
</reference>
<accession>A0A177EBG2</accession>
<name>A0A177EBG2_9BACT</name>
<evidence type="ECO:0000259" key="7">
    <source>
        <dbReference type="PROSITE" id="PS51918"/>
    </source>
</evidence>
<evidence type="ECO:0000256" key="2">
    <source>
        <dbReference type="ARBA" id="ARBA00022485"/>
    </source>
</evidence>
<dbReference type="InterPro" id="IPR007197">
    <property type="entry name" value="rSAM"/>
</dbReference>
<dbReference type="EMBL" id="LSFI01000001">
    <property type="protein sequence ID" value="OAG28740.1"/>
    <property type="molecule type" value="Genomic_DNA"/>
</dbReference>
<keyword evidence="3" id="KW-0949">S-adenosyl-L-methionine</keyword>
<keyword evidence="6" id="KW-0411">Iron-sulfur</keyword>
<dbReference type="SUPFAM" id="SSF102114">
    <property type="entry name" value="Radical SAM enzymes"/>
    <property type="match status" value="1"/>
</dbReference>
<dbReference type="PANTHER" id="PTHR11228:SF7">
    <property type="entry name" value="PQQA PEPTIDE CYCLASE"/>
    <property type="match status" value="1"/>
</dbReference>
<protein>
    <recommendedName>
        <fullName evidence="7">Radical SAM core domain-containing protein</fullName>
    </recommendedName>
</protein>
<dbReference type="SFLD" id="SFLDG01067">
    <property type="entry name" value="SPASM/twitch_domain_containing"/>
    <property type="match status" value="1"/>
</dbReference>
<dbReference type="CDD" id="cd01335">
    <property type="entry name" value="Radical_SAM"/>
    <property type="match status" value="1"/>
</dbReference>
<evidence type="ECO:0000313" key="9">
    <source>
        <dbReference type="Proteomes" id="UP000076964"/>
    </source>
</evidence>
<proteinExistence type="predicted"/>
<dbReference type="GO" id="GO:0046872">
    <property type="term" value="F:metal ion binding"/>
    <property type="evidence" value="ECO:0007669"/>
    <property type="project" value="UniProtKB-KW"/>
</dbReference>
<dbReference type="GO" id="GO:0051536">
    <property type="term" value="F:iron-sulfur cluster binding"/>
    <property type="evidence" value="ECO:0007669"/>
    <property type="project" value="UniProtKB-KW"/>
</dbReference>
<dbReference type="Proteomes" id="UP000076964">
    <property type="component" value="Unassembled WGS sequence"/>
</dbReference>
<feature type="domain" description="Radical SAM core" evidence="7">
    <location>
        <begin position="22"/>
        <end position="232"/>
    </location>
</feature>
<evidence type="ECO:0000256" key="3">
    <source>
        <dbReference type="ARBA" id="ARBA00022691"/>
    </source>
</evidence>
<dbReference type="GO" id="GO:0003824">
    <property type="term" value="F:catalytic activity"/>
    <property type="evidence" value="ECO:0007669"/>
    <property type="project" value="InterPro"/>
</dbReference>
<evidence type="ECO:0000256" key="4">
    <source>
        <dbReference type="ARBA" id="ARBA00022723"/>
    </source>
</evidence>
<sequence>MGTGVPRPFFASLMLKIFEKKLPRLRSAQIEITTHCQFRCKMCPHHLFHSRWQAKHMELKLFQKVPFANFEFVHLQGWGEPLLHPDILKMIDIVAQYTRVGLTTNGYFLEKVFGSLENLDYLAISIASPDEEKHRAIRKCALKPIIEKVKFIARQRNRPKLIFSTIMMRNTIEELPALIELAGECGVDEVIANNLDYIPSADLAKEALFLAPAEEKEIFAEHVAKAREKAQEKGILFEAKPIKAEEVIICAERPHESCLITVSGQITPCIYLHLPTRDEFLPRFFKNKEINLPKVYFGDLNKNSFSEVWFNRDYHSFREQYLKRERALYASLLLEFPELPSFCKTCYKAYGL</sequence>
<dbReference type="InterPro" id="IPR013785">
    <property type="entry name" value="Aldolase_TIM"/>
</dbReference>
<comment type="caution">
    <text evidence="8">The sequence shown here is derived from an EMBL/GenBank/DDBJ whole genome shotgun (WGS) entry which is preliminary data.</text>
</comment>
<dbReference type="SFLD" id="SFLDG01387">
    <property type="entry name" value="BtrN-like_SPASM_domain_contain"/>
    <property type="match status" value="1"/>
</dbReference>
<organism evidence="8 9">
    <name type="scientific">Thermodesulfatator autotrophicus</name>
    <dbReference type="NCBI Taxonomy" id="1795632"/>
    <lineage>
        <taxon>Bacteria</taxon>
        <taxon>Pseudomonadati</taxon>
        <taxon>Thermodesulfobacteriota</taxon>
        <taxon>Thermodesulfobacteria</taxon>
        <taxon>Thermodesulfobacteriales</taxon>
        <taxon>Thermodesulfatatoraceae</taxon>
        <taxon>Thermodesulfatator</taxon>
    </lineage>
</organism>
<keyword evidence="2" id="KW-0004">4Fe-4S</keyword>
<dbReference type="PANTHER" id="PTHR11228">
    <property type="entry name" value="RADICAL SAM DOMAIN PROTEIN"/>
    <property type="match status" value="1"/>
</dbReference>
<gene>
    <name evidence="8" type="ORF">TH606_00300</name>
</gene>
<evidence type="ECO:0000256" key="1">
    <source>
        <dbReference type="ARBA" id="ARBA00001966"/>
    </source>
</evidence>
<dbReference type="InterPro" id="IPR058240">
    <property type="entry name" value="rSAM_sf"/>
</dbReference>
<dbReference type="InterPro" id="IPR050377">
    <property type="entry name" value="Radical_SAM_PqqE_MftC-like"/>
</dbReference>
<dbReference type="Pfam" id="PF04055">
    <property type="entry name" value="Radical_SAM"/>
    <property type="match status" value="1"/>
</dbReference>
<keyword evidence="9" id="KW-1185">Reference proteome</keyword>
<keyword evidence="4" id="KW-0479">Metal-binding</keyword>
<dbReference type="Pfam" id="PF13186">
    <property type="entry name" value="SPASM"/>
    <property type="match status" value="1"/>
</dbReference>
<evidence type="ECO:0000256" key="5">
    <source>
        <dbReference type="ARBA" id="ARBA00023004"/>
    </source>
</evidence>
<evidence type="ECO:0000313" key="8">
    <source>
        <dbReference type="EMBL" id="OAG28740.1"/>
    </source>
</evidence>
<comment type="cofactor">
    <cofactor evidence="1">
        <name>[4Fe-4S] cluster</name>
        <dbReference type="ChEBI" id="CHEBI:49883"/>
    </cofactor>
</comment>
<dbReference type="Gene3D" id="3.20.20.70">
    <property type="entry name" value="Aldolase class I"/>
    <property type="match status" value="1"/>
</dbReference>